<feature type="domain" description="DHHA1" evidence="7">
    <location>
        <begin position="372"/>
        <end position="468"/>
    </location>
</feature>
<dbReference type="InterPro" id="IPR041122">
    <property type="entry name" value="RecJ_OB"/>
</dbReference>
<dbReference type="Pfam" id="PF17768">
    <property type="entry name" value="RecJ_OB"/>
    <property type="match status" value="1"/>
</dbReference>
<dbReference type="Gene3D" id="3.10.310.30">
    <property type="match status" value="1"/>
</dbReference>
<dbReference type="PANTHER" id="PTHR30255:SF2">
    <property type="entry name" value="SINGLE-STRANDED-DNA-SPECIFIC EXONUCLEASE RECJ"/>
    <property type="match status" value="1"/>
</dbReference>
<dbReference type="Pfam" id="PF01368">
    <property type="entry name" value="DHH"/>
    <property type="match status" value="1"/>
</dbReference>
<dbReference type="InterPro" id="IPR003156">
    <property type="entry name" value="DHHA1_dom"/>
</dbReference>
<gene>
    <name evidence="9" type="ORF">BLITH_0987</name>
</gene>
<evidence type="ECO:0000256" key="1">
    <source>
        <dbReference type="ARBA" id="ARBA00005915"/>
    </source>
</evidence>
<evidence type="ECO:0000259" key="6">
    <source>
        <dbReference type="Pfam" id="PF01368"/>
    </source>
</evidence>
<evidence type="ECO:0000259" key="7">
    <source>
        <dbReference type="Pfam" id="PF02272"/>
    </source>
</evidence>
<evidence type="ECO:0000256" key="4">
    <source>
        <dbReference type="ARBA" id="ARBA00022801"/>
    </source>
</evidence>
<comment type="similarity">
    <text evidence="1">Belongs to the RecJ family.</text>
</comment>
<dbReference type="InterPro" id="IPR051673">
    <property type="entry name" value="SSDNA_exonuclease_RecJ"/>
</dbReference>
<evidence type="ECO:0000313" key="9">
    <source>
        <dbReference type="EMBL" id="PTQ52020.1"/>
    </source>
</evidence>
<proteinExistence type="inferred from homology"/>
<evidence type="ECO:0000259" key="8">
    <source>
        <dbReference type="Pfam" id="PF17768"/>
    </source>
</evidence>
<dbReference type="Gene3D" id="3.90.1640.30">
    <property type="match status" value="1"/>
</dbReference>
<dbReference type="GO" id="GO:0004527">
    <property type="term" value="F:exonuclease activity"/>
    <property type="evidence" value="ECO:0007669"/>
    <property type="project" value="UniProtKB-KW"/>
</dbReference>
<dbReference type="SUPFAM" id="SSF64182">
    <property type="entry name" value="DHH phosphoesterases"/>
    <property type="match status" value="1"/>
</dbReference>
<dbReference type="PANTHER" id="PTHR30255">
    <property type="entry name" value="SINGLE-STRANDED-DNA-SPECIFIC EXONUCLEASE RECJ"/>
    <property type="match status" value="1"/>
</dbReference>
<dbReference type="InterPro" id="IPR001667">
    <property type="entry name" value="DDH_dom"/>
</dbReference>
<evidence type="ECO:0000256" key="2">
    <source>
        <dbReference type="ARBA" id="ARBA00019841"/>
    </source>
</evidence>
<feature type="domain" description="DDH" evidence="6">
    <location>
        <begin position="87"/>
        <end position="215"/>
    </location>
</feature>
<evidence type="ECO:0000256" key="5">
    <source>
        <dbReference type="ARBA" id="ARBA00022839"/>
    </source>
</evidence>
<dbReference type="EMBL" id="PEBW01000003">
    <property type="protein sequence ID" value="PTQ52020.1"/>
    <property type="molecule type" value="Genomic_DNA"/>
</dbReference>
<protein>
    <recommendedName>
        <fullName evidence="2">Single-stranded-DNA-specific exonuclease RecJ</fullName>
    </recommendedName>
</protein>
<dbReference type="Proteomes" id="UP000244016">
    <property type="component" value="Unassembled WGS sequence"/>
</dbReference>
<comment type="caution">
    <text evidence="9">The sequence shown here is derived from an EMBL/GenBank/DDBJ whole genome shotgun (WGS) entry which is preliminary data.</text>
</comment>
<name>A0A2T5G764_9BACL</name>
<keyword evidence="4" id="KW-0378">Hydrolase</keyword>
<evidence type="ECO:0000256" key="3">
    <source>
        <dbReference type="ARBA" id="ARBA00022722"/>
    </source>
</evidence>
<keyword evidence="5 9" id="KW-0269">Exonuclease</keyword>
<dbReference type="InterPro" id="IPR038763">
    <property type="entry name" value="DHH_sf"/>
</dbReference>
<evidence type="ECO:0000313" key="10">
    <source>
        <dbReference type="Proteomes" id="UP000244016"/>
    </source>
</evidence>
<dbReference type="Pfam" id="PF02272">
    <property type="entry name" value="DHHA1"/>
    <property type="match status" value="1"/>
</dbReference>
<dbReference type="GO" id="GO:0003676">
    <property type="term" value="F:nucleic acid binding"/>
    <property type="evidence" value="ECO:0007669"/>
    <property type="project" value="InterPro"/>
</dbReference>
<accession>A0A2T5G764</accession>
<organism evidence="9 10">
    <name type="scientific">Brockia lithotrophica</name>
    <dbReference type="NCBI Taxonomy" id="933949"/>
    <lineage>
        <taxon>Bacteria</taxon>
        <taxon>Bacillati</taxon>
        <taxon>Bacillota</taxon>
        <taxon>Bacilli</taxon>
        <taxon>Bacillales</taxon>
        <taxon>Bacillales Family X. Incertae Sedis</taxon>
        <taxon>Brockia</taxon>
    </lineage>
</organism>
<reference evidence="9 10" key="1">
    <citation type="submission" date="2017-08" db="EMBL/GenBank/DDBJ databases">
        <title>Burning lignite coal seam in the remote Altai Mountains harbors a hydrogen-driven thermophilic microbial community.</title>
        <authorList>
            <person name="Kadnikov V.V."/>
            <person name="Mardanov A.V."/>
            <person name="Ivasenko D."/>
            <person name="Beletsky A.V."/>
            <person name="Karnachuk O.V."/>
            <person name="Ravin N.V."/>
        </authorList>
    </citation>
    <scope>NUCLEOTIDE SEQUENCE [LARGE SCALE GENOMIC DNA]</scope>
    <source>
        <strain evidence="9">AL31</strain>
    </source>
</reference>
<sequence>MDLHVAVGGWSYVPLSEEERRGVFRLAGEIAFPPSLAEVLWRRGYRTPEAAKAFLALADAPPANPFDLPGVEAALGRLLLARRRGERVLVYGDYDADGVLGTAILVRALRAAGVRVRAVLADRFRGGYGLHAAALEPLLRGPEAATLVVTVDTGSTAGEAVRALRALGADVVVTDHHALDESPPPADVFVSPRLLPDGHPLSFLSGAGVAYLLARALFAALDGADPGFRGVSSSAVSPAREVLLGELEAYAALATVADVVPLLGENRSLVRRGLRSLRNAPSHALAALLRAAGVSPDDLDEEAVGFRIAPLLNAAGRMATPYEALHLLLAEDAEEAEARAALLRRLNEARRREVGRILEEISEADLRGPGAVLCGADWHEGVLGIVASRLEAELARPVFVFAPAEEEPALLRGSARARAPYDLVSLLADLRSALPEAILVAGGHREAAGLTIRREAFPVVREAILSRLASRYGGPGGTSARGGLLEARLTLEELGDGFLARYAALAPFGEGNPLPRFLLEGVQVVDSRFVGRDGTHVRLRLARGGTRGKAIAFRQAEFWRTVDRAHAFALACEVRPSTFRGRTHADLHVLAAEPRPLPSFVPFVRRGGEAPGGRLLAYAEEEGRARAWTFARPGDFFLVLDHGGPRGIATAVGGSCSPAPSLPFSLEVLPEPGVPELGRGRTAPAVLLDLPPGESALYAFSRLAPEGEVFLPPEVLEDARRWARFDTRAWFGRALAYVRDACRRGDVFRRAGDGSYVLSAGAWRSLFPSSWSPSAVHLVLRVFVEAGIASDARGPVLRLVGEKLDLSGEELLSPTLARLTGRSEAARLILRHAVALAHSGAPGEGAFFRAP</sequence>
<keyword evidence="3" id="KW-0540">Nuclease</keyword>
<feature type="domain" description="RecJ OB" evidence="8">
    <location>
        <begin position="486"/>
        <end position="589"/>
    </location>
</feature>
<dbReference type="AlphaFoldDB" id="A0A2T5G764"/>